<gene>
    <name evidence="2" type="ORF">RMSM_04306</name>
</gene>
<dbReference type="PATRIC" id="fig|1265738.3.peg.4317"/>
<dbReference type="AlphaFoldDB" id="M5RHZ2"/>
<comment type="caution">
    <text evidence="2">The sequence shown here is derived from an EMBL/GenBank/DDBJ whole genome shotgun (WGS) entry which is preliminary data.</text>
</comment>
<evidence type="ECO:0000256" key="1">
    <source>
        <dbReference type="SAM" id="MobiDB-lite"/>
    </source>
</evidence>
<dbReference type="EMBL" id="ANOG01000614">
    <property type="protein sequence ID" value="EMI18786.1"/>
    <property type="molecule type" value="Genomic_DNA"/>
</dbReference>
<reference evidence="2 3" key="1">
    <citation type="journal article" date="2013" name="Mar. Genomics">
        <title>Expression of sulfatases in Rhodopirellula baltica and the diversity of sulfatases in the genus Rhodopirellula.</title>
        <authorList>
            <person name="Wegner C.E."/>
            <person name="Richter-Heitmann T."/>
            <person name="Klindworth A."/>
            <person name="Klockow C."/>
            <person name="Richter M."/>
            <person name="Achstetter T."/>
            <person name="Glockner F.O."/>
            <person name="Harder J."/>
        </authorList>
    </citation>
    <scope>NUCLEOTIDE SEQUENCE [LARGE SCALE GENOMIC DNA]</scope>
    <source>
        <strain evidence="2 3">SM1</strain>
    </source>
</reference>
<evidence type="ECO:0000313" key="2">
    <source>
        <dbReference type="EMBL" id="EMI18786.1"/>
    </source>
</evidence>
<keyword evidence="3" id="KW-1185">Reference proteome</keyword>
<accession>M5RHZ2</accession>
<sequence>MFLQMKTQSSRLEQIHEGNIFGAPVHSDSPLNDNAPAYPRLM</sequence>
<proteinExistence type="predicted"/>
<evidence type="ECO:0000313" key="3">
    <source>
        <dbReference type="Proteomes" id="UP000011991"/>
    </source>
</evidence>
<name>M5RHZ2_9BACT</name>
<organism evidence="2 3">
    <name type="scientific">Rhodopirellula maiorica SM1</name>
    <dbReference type="NCBI Taxonomy" id="1265738"/>
    <lineage>
        <taxon>Bacteria</taxon>
        <taxon>Pseudomonadati</taxon>
        <taxon>Planctomycetota</taxon>
        <taxon>Planctomycetia</taxon>
        <taxon>Pirellulales</taxon>
        <taxon>Pirellulaceae</taxon>
        <taxon>Novipirellula</taxon>
    </lineage>
</organism>
<dbReference type="Proteomes" id="UP000011991">
    <property type="component" value="Unassembled WGS sequence"/>
</dbReference>
<protein>
    <submittedName>
        <fullName evidence="2">Uncharacterized protein</fullName>
    </submittedName>
</protein>
<feature type="region of interest" description="Disordered" evidence="1">
    <location>
        <begin position="21"/>
        <end position="42"/>
    </location>
</feature>